<feature type="compositionally biased region" description="Basic and acidic residues" evidence="1">
    <location>
        <begin position="69"/>
        <end position="84"/>
    </location>
</feature>
<proteinExistence type="predicted"/>
<evidence type="ECO:0000313" key="2">
    <source>
        <dbReference type="EMBL" id="MPM58983.1"/>
    </source>
</evidence>
<dbReference type="EMBL" id="VSSQ01017059">
    <property type="protein sequence ID" value="MPM58983.1"/>
    <property type="molecule type" value="Genomic_DNA"/>
</dbReference>
<gene>
    <name evidence="2" type="ORF">SDC9_105819</name>
</gene>
<name>A0A645B755_9ZZZZ</name>
<comment type="caution">
    <text evidence="2">The sequence shown here is derived from an EMBL/GenBank/DDBJ whole genome shotgun (WGS) entry which is preliminary data.</text>
</comment>
<accession>A0A645B755</accession>
<protein>
    <submittedName>
        <fullName evidence="2">Uncharacterized protein</fullName>
    </submittedName>
</protein>
<evidence type="ECO:0000256" key="1">
    <source>
        <dbReference type="SAM" id="MobiDB-lite"/>
    </source>
</evidence>
<feature type="region of interest" description="Disordered" evidence="1">
    <location>
        <begin position="69"/>
        <end position="96"/>
    </location>
</feature>
<dbReference type="AlphaFoldDB" id="A0A645B755"/>
<reference evidence="2" key="1">
    <citation type="submission" date="2019-08" db="EMBL/GenBank/DDBJ databases">
        <authorList>
            <person name="Kucharzyk K."/>
            <person name="Murdoch R.W."/>
            <person name="Higgins S."/>
            <person name="Loffler F."/>
        </authorList>
    </citation>
    <scope>NUCLEOTIDE SEQUENCE</scope>
</reference>
<organism evidence="2">
    <name type="scientific">bioreactor metagenome</name>
    <dbReference type="NCBI Taxonomy" id="1076179"/>
    <lineage>
        <taxon>unclassified sequences</taxon>
        <taxon>metagenomes</taxon>
        <taxon>ecological metagenomes</taxon>
    </lineage>
</organism>
<sequence>MIRNDHKPGHKDGRLQEGGQAQADNLLAPLDKAIHISPRDAEHIQGAHRNLNEQDAASLEIGKENFDHGIAHHNDDEQHHDRTGDAAQPAEYAGTGRFLRRPGRVELVNDLRRQRVDTAAVTGDPRGQAGLQADGEFEQLHRHRRKQADGKKSFERVEQRLFRAAASVLIVDAGFKCGYHEANSEERPAKVVEKEDDGLHPRHIEKLHAHVAHLRKEVAQEADHLAVDPVDDLIHHVAK</sequence>